<dbReference type="RefSeq" id="WP_322521181.1">
    <property type="nucleotide sequence ID" value="NZ_CP140153.1"/>
</dbReference>
<dbReference type="Proteomes" id="UP001327459">
    <property type="component" value="Chromosome"/>
</dbReference>
<accession>A0ABZ0YY73</accession>
<keyword evidence="2" id="KW-1185">Reference proteome</keyword>
<gene>
    <name evidence="1" type="ORF">SR882_10430</name>
</gene>
<protein>
    <recommendedName>
        <fullName evidence="3">DUF3606 domain-containing protein</fullName>
    </recommendedName>
</protein>
<dbReference type="EMBL" id="CP140153">
    <property type="protein sequence ID" value="WQH16166.1"/>
    <property type="molecule type" value="Genomic_DNA"/>
</dbReference>
<evidence type="ECO:0000313" key="2">
    <source>
        <dbReference type="Proteomes" id="UP001327459"/>
    </source>
</evidence>
<evidence type="ECO:0000313" key="1">
    <source>
        <dbReference type="EMBL" id="WQH16166.1"/>
    </source>
</evidence>
<evidence type="ECO:0008006" key="3">
    <source>
        <dbReference type="Google" id="ProtNLM"/>
    </source>
</evidence>
<name>A0ABZ0YY73_9GAMM</name>
<proteinExistence type="predicted"/>
<organism evidence="1 2">
    <name type="scientific">Guyparkeria halophila</name>
    <dbReference type="NCBI Taxonomy" id="47960"/>
    <lineage>
        <taxon>Bacteria</taxon>
        <taxon>Pseudomonadati</taxon>
        <taxon>Pseudomonadota</taxon>
        <taxon>Gammaproteobacteria</taxon>
        <taxon>Chromatiales</taxon>
        <taxon>Thioalkalibacteraceae</taxon>
        <taxon>Guyparkeria</taxon>
    </lineage>
</organism>
<sequence>MTDNPFKTEHGQKVSVTDRIEMVRTFDAKQCRSALGLFSLQGTVEKALRARLKRLERSPRR</sequence>
<reference evidence="1 2" key="1">
    <citation type="submission" date="2023-11" db="EMBL/GenBank/DDBJ databases">
        <title>MicrobeMod: A computational toolkit for identifying prokaryotic methylation and restriction-modification with nanopore sequencing.</title>
        <authorList>
            <person name="Crits-Christoph A."/>
            <person name="Kang S.C."/>
            <person name="Lee H."/>
            <person name="Ostrov N."/>
        </authorList>
    </citation>
    <scope>NUCLEOTIDE SEQUENCE [LARGE SCALE GENOMIC DNA]</scope>
    <source>
        <strain evidence="1 2">ATCC 49870</strain>
    </source>
</reference>